<dbReference type="EnsemblPlants" id="AES58998">
    <property type="protein sequence ID" value="AES58998"/>
    <property type="gene ID" value="MTR_1g012330"/>
</dbReference>
<evidence type="ECO:0000313" key="4">
    <source>
        <dbReference type="Proteomes" id="UP000002051"/>
    </source>
</evidence>
<proteinExistence type="predicted"/>
<dbReference type="PANTHER" id="PTHR33800">
    <property type="entry name" value="OS06G0113600 PROTEIN"/>
    <property type="match status" value="1"/>
</dbReference>
<organism evidence="2 4">
    <name type="scientific">Medicago truncatula</name>
    <name type="common">Barrel medic</name>
    <name type="synonym">Medicago tribuloides</name>
    <dbReference type="NCBI Taxonomy" id="3880"/>
    <lineage>
        <taxon>Eukaryota</taxon>
        <taxon>Viridiplantae</taxon>
        <taxon>Streptophyta</taxon>
        <taxon>Embryophyta</taxon>
        <taxon>Tracheophyta</taxon>
        <taxon>Spermatophyta</taxon>
        <taxon>Magnoliopsida</taxon>
        <taxon>eudicotyledons</taxon>
        <taxon>Gunneridae</taxon>
        <taxon>Pentapetalae</taxon>
        <taxon>rosids</taxon>
        <taxon>fabids</taxon>
        <taxon>Fabales</taxon>
        <taxon>Fabaceae</taxon>
        <taxon>Papilionoideae</taxon>
        <taxon>50 kb inversion clade</taxon>
        <taxon>NPAAA clade</taxon>
        <taxon>Hologalegina</taxon>
        <taxon>IRL clade</taxon>
        <taxon>Trifolieae</taxon>
        <taxon>Medicago</taxon>
    </lineage>
</organism>
<protein>
    <recommendedName>
        <fullName evidence="1">KIB1-4 beta-propeller domain-containing protein</fullName>
    </recommendedName>
</protein>
<dbReference type="InterPro" id="IPR005174">
    <property type="entry name" value="KIB1-4_b-propeller"/>
</dbReference>
<evidence type="ECO:0000313" key="3">
    <source>
        <dbReference type="EnsemblPlants" id="AES58998"/>
    </source>
</evidence>
<reference evidence="2 4" key="1">
    <citation type="journal article" date="2011" name="Nature">
        <title>The Medicago genome provides insight into the evolution of rhizobial symbioses.</title>
        <authorList>
            <person name="Young N.D."/>
            <person name="Debelle F."/>
            <person name="Oldroyd G.E."/>
            <person name="Geurts R."/>
            <person name="Cannon S.B."/>
            <person name="Udvardi M.K."/>
            <person name="Benedito V.A."/>
            <person name="Mayer K.F."/>
            <person name="Gouzy J."/>
            <person name="Schoof H."/>
            <person name="Van de Peer Y."/>
            <person name="Proost S."/>
            <person name="Cook D.R."/>
            <person name="Meyers B.C."/>
            <person name="Spannagl M."/>
            <person name="Cheung F."/>
            <person name="De Mita S."/>
            <person name="Krishnakumar V."/>
            <person name="Gundlach H."/>
            <person name="Zhou S."/>
            <person name="Mudge J."/>
            <person name="Bharti A.K."/>
            <person name="Murray J.D."/>
            <person name="Naoumkina M.A."/>
            <person name="Rosen B."/>
            <person name="Silverstein K.A."/>
            <person name="Tang H."/>
            <person name="Rombauts S."/>
            <person name="Zhao P.X."/>
            <person name="Zhou P."/>
            <person name="Barbe V."/>
            <person name="Bardou P."/>
            <person name="Bechner M."/>
            <person name="Bellec A."/>
            <person name="Berger A."/>
            <person name="Berges H."/>
            <person name="Bidwell S."/>
            <person name="Bisseling T."/>
            <person name="Choisne N."/>
            <person name="Couloux A."/>
            <person name="Denny R."/>
            <person name="Deshpande S."/>
            <person name="Dai X."/>
            <person name="Doyle J.J."/>
            <person name="Dudez A.M."/>
            <person name="Farmer A.D."/>
            <person name="Fouteau S."/>
            <person name="Franken C."/>
            <person name="Gibelin C."/>
            <person name="Gish J."/>
            <person name="Goldstein S."/>
            <person name="Gonzalez A.J."/>
            <person name="Green P.J."/>
            <person name="Hallab A."/>
            <person name="Hartog M."/>
            <person name="Hua A."/>
            <person name="Humphray S.J."/>
            <person name="Jeong D.H."/>
            <person name="Jing Y."/>
            <person name="Jocker A."/>
            <person name="Kenton S.M."/>
            <person name="Kim D.J."/>
            <person name="Klee K."/>
            <person name="Lai H."/>
            <person name="Lang C."/>
            <person name="Lin S."/>
            <person name="Macmil S.L."/>
            <person name="Magdelenat G."/>
            <person name="Matthews L."/>
            <person name="McCorrison J."/>
            <person name="Monaghan E.L."/>
            <person name="Mun J.H."/>
            <person name="Najar F.Z."/>
            <person name="Nicholson C."/>
            <person name="Noirot C."/>
            <person name="O'Bleness M."/>
            <person name="Paule C.R."/>
            <person name="Poulain J."/>
            <person name="Prion F."/>
            <person name="Qin B."/>
            <person name="Qu C."/>
            <person name="Retzel E.F."/>
            <person name="Riddle C."/>
            <person name="Sallet E."/>
            <person name="Samain S."/>
            <person name="Samson N."/>
            <person name="Sanders I."/>
            <person name="Saurat O."/>
            <person name="Scarpelli C."/>
            <person name="Schiex T."/>
            <person name="Segurens B."/>
            <person name="Severin A.J."/>
            <person name="Sherrier D.J."/>
            <person name="Shi R."/>
            <person name="Sims S."/>
            <person name="Singer S.R."/>
            <person name="Sinharoy S."/>
            <person name="Sterck L."/>
            <person name="Viollet A."/>
            <person name="Wang B.B."/>
            <person name="Wang K."/>
            <person name="Wang M."/>
            <person name="Wang X."/>
            <person name="Warfsmann J."/>
            <person name="Weissenbach J."/>
            <person name="White D.D."/>
            <person name="White J.D."/>
            <person name="Wiley G.B."/>
            <person name="Wincker P."/>
            <person name="Xing Y."/>
            <person name="Yang L."/>
            <person name="Yao Z."/>
            <person name="Ying F."/>
            <person name="Zhai J."/>
            <person name="Zhou L."/>
            <person name="Zuber A."/>
            <person name="Denarie J."/>
            <person name="Dixon R.A."/>
            <person name="May G.D."/>
            <person name="Schwartz D.C."/>
            <person name="Rogers J."/>
            <person name="Quetier F."/>
            <person name="Town C.D."/>
            <person name="Roe B.A."/>
        </authorList>
    </citation>
    <scope>NUCLEOTIDE SEQUENCE [LARGE SCALE GENOMIC DNA]</scope>
    <source>
        <strain evidence="2">A17</strain>
        <strain evidence="3 4">cv. Jemalong A17</strain>
    </source>
</reference>
<dbReference type="PaxDb" id="3880-AES58998"/>
<evidence type="ECO:0000313" key="2">
    <source>
        <dbReference type="EMBL" id="AES58998.2"/>
    </source>
</evidence>
<dbReference type="PANTHER" id="PTHR33800:SF13">
    <property type="entry name" value="OS06G0113600 PROTEIN"/>
    <property type="match status" value="1"/>
</dbReference>
<sequence length="255" mass="29003">MIECFLRSIYVTSSGGYFIMVGYNNSFLLSNPFTRIKKIINVSTFEVKSNIFANHVLLAFGKCSDEFVLVVLCKSSRSLCVYQSQNCDWVTYSTMGNPGRVVDFMVSHNIIYVVTDKANIGGTQLEFWDDKKLQKCSTLPAPPYGTDSHMLDWCFRHLQYEFTELQLSLESENLISELVKFLDSSSVAALSDPYNEHKEVSAVEALSEIHRYISPSLDQASLPFQSCFIGYLDTFSKLLTIFPLNCQRLFQSDEE</sequence>
<keyword evidence="4" id="KW-1185">Reference proteome</keyword>
<reference evidence="3" key="3">
    <citation type="submission" date="2015-04" db="UniProtKB">
        <authorList>
            <consortium name="EnsemblPlants"/>
        </authorList>
    </citation>
    <scope>IDENTIFICATION</scope>
    <source>
        <strain evidence="3">cv. Jemalong A17</strain>
    </source>
</reference>
<name>G7I6Y7_MEDTR</name>
<accession>A0A0C3UIR1</accession>
<dbReference type="AlphaFoldDB" id="G7I6Y7"/>
<dbReference type="eggNOG" id="ENOG502SY9W">
    <property type="taxonomic scope" value="Eukaryota"/>
</dbReference>
<feature type="domain" description="KIB1-4 beta-propeller" evidence="1">
    <location>
        <begin position="7"/>
        <end position="143"/>
    </location>
</feature>
<dbReference type="EMBL" id="CM001217">
    <property type="protein sequence ID" value="AES58998.2"/>
    <property type="molecule type" value="Genomic_DNA"/>
</dbReference>
<dbReference type="Proteomes" id="UP000002051">
    <property type="component" value="Unassembled WGS sequence"/>
</dbReference>
<dbReference type="HOGENOM" id="CLU_1091362_0_0_1"/>
<gene>
    <name evidence="2" type="ordered locus">MTR_1g012330</name>
</gene>
<reference evidence="2 4" key="2">
    <citation type="journal article" date="2014" name="BMC Genomics">
        <title>An improved genome release (version Mt4.0) for the model legume Medicago truncatula.</title>
        <authorList>
            <person name="Tang H."/>
            <person name="Krishnakumar V."/>
            <person name="Bidwell S."/>
            <person name="Rosen B."/>
            <person name="Chan A."/>
            <person name="Zhou S."/>
            <person name="Gentzbittel L."/>
            <person name="Childs K.L."/>
            <person name="Yandell M."/>
            <person name="Gundlach H."/>
            <person name="Mayer K.F."/>
            <person name="Schwartz D.C."/>
            <person name="Town C.D."/>
        </authorList>
    </citation>
    <scope>GENOME REANNOTATION</scope>
    <source>
        <strain evidence="3 4">cv. Jemalong A17</strain>
    </source>
</reference>
<dbReference type="Pfam" id="PF03478">
    <property type="entry name" value="Beta-prop_KIB1-4"/>
    <property type="match status" value="1"/>
</dbReference>
<evidence type="ECO:0000259" key="1">
    <source>
        <dbReference type="Pfam" id="PF03478"/>
    </source>
</evidence>
<accession>G7I6Y7</accession>